<evidence type="ECO:0000313" key="8">
    <source>
        <dbReference type="Proteomes" id="UP001200741"/>
    </source>
</evidence>
<feature type="transmembrane region" description="Helical" evidence="4">
    <location>
        <begin position="316"/>
        <end position="336"/>
    </location>
</feature>
<feature type="domain" description="Methyl-accepting transducer" evidence="5">
    <location>
        <begin position="394"/>
        <end position="623"/>
    </location>
</feature>
<keyword evidence="1" id="KW-0488">Methylation</keyword>
<dbReference type="PROSITE" id="PS50885">
    <property type="entry name" value="HAMP"/>
    <property type="match status" value="1"/>
</dbReference>
<evidence type="ECO:0000256" key="3">
    <source>
        <dbReference type="PROSITE-ProRule" id="PRU00284"/>
    </source>
</evidence>
<feature type="domain" description="HAMP" evidence="6">
    <location>
        <begin position="337"/>
        <end position="389"/>
    </location>
</feature>
<dbReference type="Pfam" id="PF00015">
    <property type="entry name" value="MCPsignal"/>
    <property type="match status" value="1"/>
</dbReference>
<name>A0ABS8XN49_9BURK</name>
<dbReference type="SUPFAM" id="SSF58104">
    <property type="entry name" value="Methyl-accepting chemotaxis protein (MCP) signaling domain"/>
    <property type="match status" value="1"/>
</dbReference>
<keyword evidence="4" id="KW-0812">Transmembrane</keyword>
<gene>
    <name evidence="7" type="ORF">LXT13_01775</name>
</gene>
<dbReference type="Proteomes" id="UP001200741">
    <property type="component" value="Unassembled WGS sequence"/>
</dbReference>
<accession>A0ABS8XN49</accession>
<keyword evidence="8" id="KW-1185">Reference proteome</keyword>
<dbReference type="PROSITE" id="PS50111">
    <property type="entry name" value="CHEMOTAXIS_TRANSDUC_2"/>
    <property type="match status" value="1"/>
</dbReference>
<evidence type="ECO:0000256" key="4">
    <source>
        <dbReference type="SAM" id="Phobius"/>
    </source>
</evidence>
<evidence type="ECO:0000259" key="5">
    <source>
        <dbReference type="PROSITE" id="PS50111"/>
    </source>
</evidence>
<keyword evidence="4" id="KW-1133">Transmembrane helix</keyword>
<reference evidence="7 8" key="1">
    <citation type="submission" date="2021-12" db="EMBL/GenBank/DDBJ databases">
        <title>Genome seq of P8.</title>
        <authorList>
            <person name="Seo T."/>
        </authorList>
    </citation>
    <scope>NUCLEOTIDE SEQUENCE [LARGE SCALE GENOMIC DNA]</scope>
    <source>
        <strain evidence="7 8">P8</strain>
    </source>
</reference>
<dbReference type="PANTHER" id="PTHR43531:SF14">
    <property type="entry name" value="METHYL-ACCEPTING CHEMOTAXIS PROTEIN I-RELATED"/>
    <property type="match status" value="1"/>
</dbReference>
<comment type="caution">
    <text evidence="7">The sequence shown here is derived from an EMBL/GenBank/DDBJ whole genome shotgun (WGS) entry which is preliminary data.</text>
</comment>
<organism evidence="7 8">
    <name type="scientific">Pelomonas cellulosilytica</name>
    <dbReference type="NCBI Taxonomy" id="2906762"/>
    <lineage>
        <taxon>Bacteria</taxon>
        <taxon>Pseudomonadati</taxon>
        <taxon>Pseudomonadota</taxon>
        <taxon>Betaproteobacteria</taxon>
        <taxon>Burkholderiales</taxon>
        <taxon>Sphaerotilaceae</taxon>
        <taxon>Roseateles</taxon>
    </lineage>
</organism>
<dbReference type="EMBL" id="JAJTWU010000001">
    <property type="protein sequence ID" value="MCE4553175.1"/>
    <property type="molecule type" value="Genomic_DNA"/>
</dbReference>
<dbReference type="SMART" id="SM00283">
    <property type="entry name" value="MA"/>
    <property type="match status" value="1"/>
</dbReference>
<comment type="similarity">
    <text evidence="2">Belongs to the methyl-accepting chemotaxis (MCP) protein family.</text>
</comment>
<protein>
    <submittedName>
        <fullName evidence="7">Methyl-accepting chemotaxis protein</fullName>
    </submittedName>
</protein>
<proteinExistence type="inferred from homology"/>
<dbReference type="InterPro" id="IPR003660">
    <property type="entry name" value="HAMP_dom"/>
</dbReference>
<dbReference type="CDD" id="cd06225">
    <property type="entry name" value="HAMP"/>
    <property type="match status" value="1"/>
</dbReference>
<evidence type="ECO:0000313" key="7">
    <source>
        <dbReference type="EMBL" id="MCE4553175.1"/>
    </source>
</evidence>
<dbReference type="RefSeq" id="WP_233369884.1">
    <property type="nucleotide sequence ID" value="NZ_JAJTWU010000001.1"/>
</dbReference>
<evidence type="ECO:0000256" key="2">
    <source>
        <dbReference type="ARBA" id="ARBA00029447"/>
    </source>
</evidence>
<dbReference type="PANTHER" id="PTHR43531">
    <property type="entry name" value="PROTEIN ICFG"/>
    <property type="match status" value="1"/>
</dbReference>
<evidence type="ECO:0000259" key="6">
    <source>
        <dbReference type="PROSITE" id="PS50885"/>
    </source>
</evidence>
<dbReference type="Gene3D" id="1.10.287.950">
    <property type="entry name" value="Methyl-accepting chemotaxis protein"/>
    <property type="match status" value="1"/>
</dbReference>
<keyword evidence="3" id="KW-0807">Transducer</keyword>
<sequence length="638" mass="67612">MNALHFTQHWSLRTRLTLVACLSLLLGLVPSLMLLRGYAAELDTARRQQQALPAVRAWQAVLARLQEQRVLGAEALSTRPDARPQAQAAADAVQSSLKALDVALDDGIAPALAAAQHKRVAALRLQHAALQQALARGPLDPPRLMTAQNALAEAAFEANTELNGGSGLLLDAEAPSHFAIEAGLQSAPRVQDALSELAALARAAAVDDLTRMSAAHSRYVEHVGQMQQRLTLALQAGDASLNERLGPLLDTARRQRQDVDATLEAAAMDINYPLDQLARHLSDAGAVQARLSAQVMEVLAADLDARAERAAHRRNTLLLVLPAALGLMLVLMVYAMRQVLGPVRQMVEVTERIARGDLSQPVPQGRRDELGRVLTALQTMQQRLRGLVERIQQDAGGIRQAVQEIAAGNQDLAQRTEEAAARLQQTASHVQSLTESVRHSGEAAHGAEALAGSAAEVAADGGRVVADVVGSMQGMAESSRRIADITGLIDGIAFQTNILALNAAVEAARAGDAGRGFAVVAAEVRALAQRSATAAREIKSLIQQSVERVEAGTTQAATAGSAVDAILGKVREMSALVRQMAEQTRSEAHQASEVGDAVRAIDTMTQQNAALVEEAAASADSLRQQAEGMDETVNAFRL</sequence>
<evidence type="ECO:0000256" key="1">
    <source>
        <dbReference type="ARBA" id="ARBA00022481"/>
    </source>
</evidence>
<dbReference type="InterPro" id="IPR051310">
    <property type="entry name" value="MCP_chemotaxis"/>
</dbReference>
<dbReference type="SMART" id="SM00304">
    <property type="entry name" value="HAMP"/>
    <property type="match status" value="2"/>
</dbReference>
<keyword evidence="4" id="KW-0472">Membrane</keyword>
<dbReference type="Pfam" id="PF00672">
    <property type="entry name" value="HAMP"/>
    <property type="match status" value="1"/>
</dbReference>
<dbReference type="InterPro" id="IPR004089">
    <property type="entry name" value="MCPsignal_dom"/>
</dbReference>